<organism evidence="7 8">
    <name type="scientific">Clonostachys chloroleuca</name>
    <dbReference type="NCBI Taxonomy" id="1926264"/>
    <lineage>
        <taxon>Eukaryota</taxon>
        <taxon>Fungi</taxon>
        <taxon>Dikarya</taxon>
        <taxon>Ascomycota</taxon>
        <taxon>Pezizomycotina</taxon>
        <taxon>Sordariomycetes</taxon>
        <taxon>Hypocreomycetidae</taxon>
        <taxon>Hypocreales</taxon>
        <taxon>Bionectriaceae</taxon>
        <taxon>Clonostachys</taxon>
    </lineage>
</organism>
<evidence type="ECO:0000256" key="6">
    <source>
        <dbReference type="ARBA" id="ARBA00023004"/>
    </source>
</evidence>
<comment type="caution">
    <text evidence="7">The sequence shown here is derived from an EMBL/GenBank/DDBJ whole genome shotgun (WGS) entry which is preliminary data.</text>
</comment>
<evidence type="ECO:0000256" key="3">
    <source>
        <dbReference type="ARBA" id="ARBA00022723"/>
    </source>
</evidence>
<dbReference type="PANTHER" id="PTHR30468:SF10">
    <property type="entry name" value="TAUD_TFDA-LIKE DOMAIN-CONTAINING PROTEIN"/>
    <property type="match status" value="1"/>
</dbReference>
<dbReference type="PANTHER" id="PTHR30468">
    <property type="entry name" value="ALPHA-KETOGLUTARATE-DEPENDENT SULFONATE DIOXYGENASE"/>
    <property type="match status" value="1"/>
</dbReference>
<reference evidence="7" key="1">
    <citation type="submission" date="2023-01" db="EMBL/GenBank/DDBJ databases">
        <authorList>
            <person name="Piombo E."/>
        </authorList>
    </citation>
    <scope>NUCLEOTIDE SEQUENCE</scope>
</reference>
<evidence type="ECO:0000313" key="7">
    <source>
        <dbReference type="EMBL" id="CAI6088485.1"/>
    </source>
</evidence>
<dbReference type="SUPFAM" id="SSF51197">
    <property type="entry name" value="Clavaminate synthase-like"/>
    <property type="match status" value="1"/>
</dbReference>
<feature type="non-terminal residue" evidence="7">
    <location>
        <position position="179"/>
    </location>
</feature>
<keyword evidence="6" id="KW-0408">Iron</keyword>
<evidence type="ECO:0000256" key="4">
    <source>
        <dbReference type="ARBA" id="ARBA00022964"/>
    </source>
</evidence>
<evidence type="ECO:0000256" key="5">
    <source>
        <dbReference type="ARBA" id="ARBA00023002"/>
    </source>
</evidence>
<dbReference type="InterPro" id="IPR042098">
    <property type="entry name" value="TauD-like_sf"/>
</dbReference>
<evidence type="ECO:0000313" key="8">
    <source>
        <dbReference type="Proteomes" id="UP001160390"/>
    </source>
</evidence>
<keyword evidence="4" id="KW-0223">Dioxygenase</keyword>
<gene>
    <name evidence="7" type="ORF">CCHLO57077_00016922</name>
</gene>
<dbReference type="Gene3D" id="3.60.130.10">
    <property type="entry name" value="Clavaminate synthase-like"/>
    <property type="match status" value="2"/>
</dbReference>
<dbReference type="Proteomes" id="UP001160390">
    <property type="component" value="Unassembled WGS sequence"/>
</dbReference>
<keyword evidence="8" id="KW-1185">Reference proteome</keyword>
<proteinExistence type="inferred from homology"/>
<name>A0AA35Q1W1_9HYPO</name>
<dbReference type="GO" id="GO:0005737">
    <property type="term" value="C:cytoplasm"/>
    <property type="evidence" value="ECO:0007669"/>
    <property type="project" value="TreeGrafter"/>
</dbReference>
<comment type="cofactor">
    <cofactor evidence="1">
        <name>Fe(2+)</name>
        <dbReference type="ChEBI" id="CHEBI:29033"/>
    </cofactor>
</comment>
<keyword evidence="5" id="KW-0560">Oxidoreductase</keyword>
<keyword evidence="3" id="KW-0479">Metal-binding</keyword>
<dbReference type="AlphaFoldDB" id="A0AA35Q1W1"/>
<dbReference type="GO" id="GO:0016706">
    <property type="term" value="F:2-oxoglutarate-dependent dioxygenase activity"/>
    <property type="evidence" value="ECO:0007669"/>
    <property type="project" value="TreeGrafter"/>
</dbReference>
<dbReference type="EMBL" id="CABFNP030000832">
    <property type="protein sequence ID" value="CAI6088485.1"/>
    <property type="molecule type" value="Genomic_DNA"/>
</dbReference>
<protein>
    <submittedName>
        <fullName evidence="7">Uncharacterized protein</fullName>
    </submittedName>
</protein>
<dbReference type="InterPro" id="IPR051323">
    <property type="entry name" value="AtsK-like"/>
</dbReference>
<accession>A0AA35Q1W1</accession>
<evidence type="ECO:0000256" key="1">
    <source>
        <dbReference type="ARBA" id="ARBA00001954"/>
    </source>
</evidence>
<comment type="similarity">
    <text evidence="2">Belongs to the TfdA dioxygenase family.</text>
</comment>
<evidence type="ECO:0000256" key="2">
    <source>
        <dbReference type="ARBA" id="ARBA00005896"/>
    </source>
</evidence>
<dbReference type="GO" id="GO:0046872">
    <property type="term" value="F:metal ion binding"/>
    <property type="evidence" value="ECO:0007669"/>
    <property type="project" value="UniProtKB-KW"/>
</dbReference>
<sequence length="179" mass="20280">MLISQRGVVFFRSQNITVSDQKALARKLGELSGKPETSKHALANSKRVPANEPGGDTLWASGYETYERCQVFFDQARTKSFIQQLTFCKPNVLEVVKKHGVELSNGERGSPENTGLDFKASHPVSEQSLIILQMEEPVWARCPVYDLIAKNYDIQVCFRWNAGDVAMRDNRWTFHSLTK</sequence>